<accession>A0ABU1K342</accession>
<dbReference type="Pfam" id="PF13715">
    <property type="entry name" value="CarbopepD_reg_2"/>
    <property type="match status" value="1"/>
</dbReference>
<reference evidence="2 3" key="1">
    <citation type="submission" date="2023-07" db="EMBL/GenBank/DDBJ databases">
        <title>Genomic Encyclopedia of Type Strains, Phase IV (KMG-IV): sequencing the most valuable type-strain genomes for metagenomic binning, comparative biology and taxonomic classification.</title>
        <authorList>
            <person name="Goeker M."/>
        </authorList>
    </citation>
    <scope>NUCLEOTIDE SEQUENCE [LARGE SCALE GENOMIC DNA]</scope>
    <source>
        <strain evidence="2 3">DSM 102814</strain>
    </source>
</reference>
<keyword evidence="1" id="KW-0732">Signal</keyword>
<evidence type="ECO:0000256" key="1">
    <source>
        <dbReference type="SAM" id="SignalP"/>
    </source>
</evidence>
<dbReference type="Proteomes" id="UP001257659">
    <property type="component" value="Unassembled WGS sequence"/>
</dbReference>
<gene>
    <name evidence="2" type="ORF">GGR31_000650</name>
</gene>
<evidence type="ECO:0008006" key="4">
    <source>
        <dbReference type="Google" id="ProtNLM"/>
    </source>
</evidence>
<comment type="caution">
    <text evidence="2">The sequence shown here is derived from an EMBL/GenBank/DDBJ whole genome shotgun (WGS) entry which is preliminary data.</text>
</comment>
<evidence type="ECO:0000313" key="2">
    <source>
        <dbReference type="EMBL" id="MDR6300034.1"/>
    </source>
</evidence>
<evidence type="ECO:0000313" key="3">
    <source>
        <dbReference type="Proteomes" id="UP001257659"/>
    </source>
</evidence>
<feature type="signal peptide" evidence="1">
    <location>
        <begin position="1"/>
        <end position="21"/>
    </location>
</feature>
<protein>
    <recommendedName>
        <fullName evidence="4">Carboxypeptidase-like regulatory domain-containing protein</fullName>
    </recommendedName>
</protein>
<dbReference type="InterPro" id="IPR008969">
    <property type="entry name" value="CarboxyPept-like_regulatory"/>
</dbReference>
<keyword evidence="3" id="KW-1185">Reference proteome</keyword>
<proteinExistence type="predicted"/>
<dbReference type="RefSeq" id="WP_309726942.1">
    <property type="nucleotide sequence ID" value="NZ_JAVDQA010000001.1"/>
</dbReference>
<dbReference type="SUPFAM" id="SSF49464">
    <property type="entry name" value="Carboxypeptidase regulatory domain-like"/>
    <property type="match status" value="1"/>
</dbReference>
<dbReference type="Gene3D" id="2.60.40.1120">
    <property type="entry name" value="Carboxypeptidase-like, regulatory domain"/>
    <property type="match status" value="1"/>
</dbReference>
<organism evidence="2 3">
    <name type="scientific">Mesonia maritima</name>
    <dbReference type="NCBI Taxonomy" id="1793873"/>
    <lineage>
        <taxon>Bacteria</taxon>
        <taxon>Pseudomonadati</taxon>
        <taxon>Bacteroidota</taxon>
        <taxon>Flavobacteriia</taxon>
        <taxon>Flavobacteriales</taxon>
        <taxon>Flavobacteriaceae</taxon>
        <taxon>Mesonia</taxon>
    </lineage>
</organism>
<name>A0ABU1K342_9FLAO</name>
<feature type="chain" id="PRO_5046707322" description="Carboxypeptidase-like regulatory domain-containing protein" evidence="1">
    <location>
        <begin position="22"/>
        <end position="350"/>
    </location>
</feature>
<sequence>MKTHKLFLTVFFVFSSLLLTAQQSLKGKIVDEESNKNLEGVSVYIDGSSLGTITNSDGKFLLETEQNLQAPLIIRYLGYETKVLPISSEETKIDFGTIALKLKPESIEGVVLETDPWSREKKLEYFRDYFLGKDYREKECKILNEDKIRLKFRPSKKELKAWCDVPLKIENPYLGYIIEYSLKDFSIKFTSAERILQSGQQHYTPKAFFHSGSSYFKELKKRVRRRYIKRRKETYYGSIMHFMRSLSKKNLKENDYRIFYESFERPRYKFLKVEQKENESEITWLTNRLTILHKDFNQSYIQSTYPEKDSLKFIIDNYGNFYPATLFYFGGEMGKQKVSSLLPLNYQPPD</sequence>
<dbReference type="EMBL" id="JAVDQA010000001">
    <property type="protein sequence ID" value="MDR6300034.1"/>
    <property type="molecule type" value="Genomic_DNA"/>
</dbReference>